<keyword evidence="6 9" id="KW-0418">Kinase</keyword>
<dbReference type="RefSeq" id="WP_021329968.1">
    <property type="nucleotide sequence ID" value="NZ_AUZJ01000017.1"/>
</dbReference>
<dbReference type="EMBL" id="AVQI01000006">
    <property type="protein sequence ID" value="ERK05005.1"/>
    <property type="molecule type" value="Genomic_DNA"/>
</dbReference>
<dbReference type="GO" id="GO:0005524">
    <property type="term" value="F:ATP binding"/>
    <property type="evidence" value="ECO:0007669"/>
    <property type="project" value="UniProtKB-KW"/>
</dbReference>
<dbReference type="EMBL" id="AUZJ01000017">
    <property type="protein sequence ID" value="ERF61127.1"/>
    <property type="molecule type" value="Genomic_DNA"/>
</dbReference>
<dbReference type="NCBIfam" id="TIGR01767">
    <property type="entry name" value="MTRK"/>
    <property type="match status" value="1"/>
</dbReference>
<evidence type="ECO:0000256" key="3">
    <source>
        <dbReference type="ARBA" id="ARBA00012128"/>
    </source>
</evidence>
<dbReference type="EC" id="2.7.1.100" evidence="3"/>
<evidence type="ECO:0000313" key="10">
    <source>
        <dbReference type="EMBL" id="ERK05005.1"/>
    </source>
</evidence>
<dbReference type="PANTHER" id="PTHR34273:SF2">
    <property type="entry name" value="METHYLTHIORIBOSE KINASE"/>
    <property type="match status" value="1"/>
</dbReference>
<evidence type="ECO:0000256" key="1">
    <source>
        <dbReference type="ARBA" id="ARBA00010165"/>
    </source>
</evidence>
<dbReference type="PANTHER" id="PTHR34273">
    <property type="entry name" value="METHYLTHIORIBOSE KINASE"/>
    <property type="match status" value="1"/>
</dbReference>
<comment type="similarity">
    <text evidence="1">Belongs to the methylthioribose kinase family.</text>
</comment>
<dbReference type="InterPro" id="IPR009212">
    <property type="entry name" value="Methylthioribose_kinase"/>
</dbReference>
<name>U1FAJ1_TRESO</name>
<dbReference type="Proteomes" id="UP000016412">
    <property type="component" value="Unassembled WGS sequence"/>
</dbReference>
<dbReference type="GO" id="GO:0009086">
    <property type="term" value="P:methionine biosynthetic process"/>
    <property type="evidence" value="ECO:0007669"/>
    <property type="project" value="InterPro"/>
</dbReference>
<evidence type="ECO:0000256" key="4">
    <source>
        <dbReference type="ARBA" id="ARBA00022679"/>
    </source>
</evidence>
<dbReference type="Gene3D" id="3.90.1200.10">
    <property type="match status" value="1"/>
</dbReference>
<keyword evidence="4 9" id="KW-0808">Transferase</keyword>
<comment type="caution">
    <text evidence="9">The sequence shown here is derived from an EMBL/GenBank/DDBJ whole genome shotgun (WGS) entry which is preliminary data.</text>
</comment>
<dbReference type="PIRSF" id="PIRSF031134">
    <property type="entry name" value="MTRK"/>
    <property type="match status" value="1"/>
</dbReference>
<protein>
    <recommendedName>
        <fullName evidence="3">S-methyl-5-thioribose kinase</fullName>
        <ecNumber evidence="3">2.7.1.100</ecNumber>
    </recommendedName>
</protein>
<evidence type="ECO:0000256" key="6">
    <source>
        <dbReference type="ARBA" id="ARBA00022777"/>
    </source>
</evidence>
<dbReference type="InterPro" id="IPR002575">
    <property type="entry name" value="Aminoglycoside_PTrfase"/>
</dbReference>
<proteinExistence type="inferred from homology"/>
<dbReference type="Gene3D" id="3.30.200.20">
    <property type="entry name" value="Phosphorylase Kinase, domain 1"/>
    <property type="match status" value="1"/>
</dbReference>
<gene>
    <name evidence="9" type="primary">mtnK</name>
    <name evidence="10" type="ORF">HMPREF0860_0689</name>
    <name evidence="9" type="ORF">HMPREF1325_1659</name>
</gene>
<keyword evidence="7" id="KW-0067">ATP-binding</keyword>
<keyword evidence="5" id="KW-0547">Nucleotide-binding</keyword>
<evidence type="ECO:0000313" key="9">
    <source>
        <dbReference type="EMBL" id="ERF61127.1"/>
    </source>
</evidence>
<dbReference type="GO" id="GO:0046522">
    <property type="term" value="F:S-methyl-5-thioribose kinase activity"/>
    <property type="evidence" value="ECO:0007669"/>
    <property type="project" value="UniProtKB-EC"/>
</dbReference>
<evidence type="ECO:0000256" key="5">
    <source>
        <dbReference type="ARBA" id="ARBA00022741"/>
    </source>
</evidence>
<dbReference type="InterPro" id="IPR011009">
    <property type="entry name" value="Kinase-like_dom_sf"/>
</dbReference>
<dbReference type="eggNOG" id="COG4857">
    <property type="taxonomic scope" value="Bacteria"/>
</dbReference>
<dbReference type="PATRIC" id="fig|1125725.3.peg.944"/>
<feature type="domain" description="Aminoglycoside phosphotransferase" evidence="8">
    <location>
        <begin position="37"/>
        <end position="287"/>
    </location>
</feature>
<accession>U1FAJ1</accession>
<dbReference type="Proteomes" id="UP000016646">
    <property type="component" value="Unassembled WGS sequence"/>
</dbReference>
<keyword evidence="12" id="KW-1185">Reference proteome</keyword>
<evidence type="ECO:0000313" key="11">
    <source>
        <dbReference type="Proteomes" id="UP000016412"/>
    </source>
</evidence>
<sequence>MAEKYAKHFLLDVRTAIEYAREVLDYFEADEELGCTEIGDGNINYVFKVFGKTSGKSLIIKQADTLLRSSGRPLDMHRNKIEAEILKIEKSLAPGFVPEIYHYDEAMFALAMEDISAYKNLRKELAAGKIFSALSDELSTFLADTLLPTTDLVIGRDEKKERVKLFTNPELCDISEDLVFTEPYWDYKKRNVVIPENAHFVEKALYEDKALHACVARLRDDFMNHAQALVHGDLHSGSIFVNEGGIKVIDPEFAFYGPMGYDVGNVIGNLFFAYANAYWTKPENAEFLSWLQKTIADVFDSFKTKFEKKYDELVEFPLYKNERFKKTYTESLLADSAGYAGTEIIRRVVGDAKVSEVTSVTDIALKVPLERSLILLGKTFIKRTDDMKSGSDLVQAANDIFNCAKRGEL</sequence>
<evidence type="ECO:0000256" key="2">
    <source>
        <dbReference type="ARBA" id="ARBA00011738"/>
    </source>
</evidence>
<evidence type="ECO:0000256" key="7">
    <source>
        <dbReference type="ARBA" id="ARBA00022840"/>
    </source>
</evidence>
<dbReference type="SUPFAM" id="SSF56112">
    <property type="entry name" value="Protein kinase-like (PK-like)"/>
    <property type="match status" value="1"/>
</dbReference>
<dbReference type="OrthoDB" id="9777791at2"/>
<evidence type="ECO:0000313" key="12">
    <source>
        <dbReference type="Proteomes" id="UP000016646"/>
    </source>
</evidence>
<reference evidence="11 12" key="1">
    <citation type="submission" date="2013-08" db="EMBL/GenBank/DDBJ databases">
        <authorList>
            <person name="Durkin A.S."/>
            <person name="Haft D.R."/>
            <person name="McCorrison J."/>
            <person name="Torralba M."/>
            <person name="Gillis M."/>
            <person name="Haft D.H."/>
            <person name="Methe B."/>
            <person name="Sutton G."/>
            <person name="Nelson K.E."/>
        </authorList>
    </citation>
    <scope>NUCLEOTIDE SEQUENCE [LARGE SCALE GENOMIC DNA]</scope>
    <source>
        <strain evidence="10 12">ATCC 35536</strain>
        <strain evidence="9 11">VPI DR56BR1116</strain>
    </source>
</reference>
<organism evidence="9 11">
    <name type="scientific">Treponema socranskii subsp. socranskii VPI DR56BR1116 = ATCC 35536</name>
    <dbReference type="NCBI Taxonomy" id="1125725"/>
    <lineage>
        <taxon>Bacteria</taxon>
        <taxon>Pseudomonadati</taxon>
        <taxon>Spirochaetota</taxon>
        <taxon>Spirochaetia</taxon>
        <taxon>Spirochaetales</taxon>
        <taxon>Treponemataceae</taxon>
        <taxon>Treponema</taxon>
    </lineage>
</organism>
<comment type="subunit">
    <text evidence="2">Homodimer.</text>
</comment>
<evidence type="ECO:0000259" key="8">
    <source>
        <dbReference type="Pfam" id="PF01636"/>
    </source>
</evidence>
<dbReference type="Pfam" id="PF01636">
    <property type="entry name" value="APH"/>
    <property type="match status" value="1"/>
</dbReference>
<dbReference type="STRING" id="1125725.HMPREF1325_1659"/>
<dbReference type="AlphaFoldDB" id="U1FAJ1"/>